<feature type="domain" description="Endospore appendages core" evidence="1">
    <location>
        <begin position="6"/>
        <end position="107"/>
    </location>
</feature>
<dbReference type="Pfam" id="PF13157">
    <property type="entry name" value="Enas"/>
    <property type="match status" value="1"/>
</dbReference>
<dbReference type="AlphaFoldDB" id="A0AAW9JG83"/>
<gene>
    <name evidence="2" type="ORF">U2F49_08955</name>
</gene>
<protein>
    <submittedName>
        <fullName evidence="2">S-Ena type endospore appendage</fullName>
    </submittedName>
</protein>
<accession>A0AAW9JG83</accession>
<dbReference type="Proteomes" id="UP001292252">
    <property type="component" value="Unassembled WGS sequence"/>
</dbReference>
<comment type="caution">
    <text evidence="2">The sequence shown here is derived from an EMBL/GenBank/DDBJ whole genome shotgun (WGS) entry which is preliminary data.</text>
</comment>
<organism evidence="2 3">
    <name type="scientific">Bacillus thuringiensis</name>
    <dbReference type="NCBI Taxonomy" id="1428"/>
    <lineage>
        <taxon>Bacteria</taxon>
        <taxon>Bacillati</taxon>
        <taxon>Bacillota</taxon>
        <taxon>Bacilli</taxon>
        <taxon>Bacillales</taxon>
        <taxon>Bacillaceae</taxon>
        <taxon>Bacillus</taxon>
        <taxon>Bacillus cereus group</taxon>
    </lineage>
</organism>
<reference evidence="2" key="1">
    <citation type="submission" date="2023-12" db="EMBL/GenBank/DDBJ databases">
        <title>Genome sequence of Bacillus thuringiensis strain SS10.</title>
        <authorList>
            <person name="Rouis S."/>
        </authorList>
    </citation>
    <scope>NUCLEOTIDE SEQUENCE</scope>
    <source>
        <strain evidence="2">SS10</strain>
    </source>
</reference>
<dbReference type="RefSeq" id="WP_336971723.1">
    <property type="nucleotide sequence ID" value="NZ_JBBCLE010000001.1"/>
</dbReference>
<dbReference type="InterPro" id="IPR025055">
    <property type="entry name" value="Ena_core"/>
</dbReference>
<dbReference type="EMBL" id="JAXOTW010000004">
    <property type="protein sequence ID" value="MDZ5476425.1"/>
    <property type="molecule type" value="Genomic_DNA"/>
</dbReference>
<evidence type="ECO:0000313" key="3">
    <source>
        <dbReference type="Proteomes" id="UP001292252"/>
    </source>
</evidence>
<sequence length="113" mass="11282">MLYMCCCPDPQFVSVSTCNSFTTTGGDVVGGATVFNNTGGPVLSGYVTLTNNPASGAITAFLANNGTNIIGPITPGNSQTVFVSNIGTLVAFSGTAGQPVSGRVCVDAARQVA</sequence>
<evidence type="ECO:0000259" key="1">
    <source>
        <dbReference type="Pfam" id="PF13157"/>
    </source>
</evidence>
<proteinExistence type="predicted"/>
<evidence type="ECO:0000313" key="2">
    <source>
        <dbReference type="EMBL" id="MDZ5476425.1"/>
    </source>
</evidence>
<name>A0AAW9JG83_BACTU</name>